<feature type="domain" description="VWFA" evidence="2">
    <location>
        <begin position="179"/>
        <end position="336"/>
    </location>
</feature>
<reference evidence="3 4" key="1">
    <citation type="submission" date="2019-11" db="EMBL/GenBank/DDBJ databases">
        <title>The genome sequence of Methylocystis heyeri.</title>
        <authorList>
            <person name="Oshkin I.Y."/>
            <person name="Miroshnikov K."/>
            <person name="Dedysh S.N."/>
        </authorList>
    </citation>
    <scope>NUCLEOTIDE SEQUENCE [LARGE SCALE GENOMIC DNA]</scope>
    <source>
        <strain evidence="3 4">H2</strain>
    </source>
</reference>
<dbReference type="AlphaFoldDB" id="A0A6B8KJ48"/>
<keyword evidence="4" id="KW-1185">Reference proteome</keyword>
<dbReference type="RefSeq" id="WP_154331729.1">
    <property type="nucleotide sequence ID" value="NZ_CP046052.1"/>
</dbReference>
<evidence type="ECO:0000313" key="3">
    <source>
        <dbReference type="EMBL" id="QGM47647.1"/>
    </source>
</evidence>
<dbReference type="EMBL" id="CP046052">
    <property type="protein sequence ID" value="QGM47647.1"/>
    <property type="molecule type" value="Genomic_DNA"/>
</dbReference>
<evidence type="ECO:0000313" key="4">
    <source>
        <dbReference type="Proteomes" id="UP000309061"/>
    </source>
</evidence>
<keyword evidence="1" id="KW-0472">Membrane</keyword>
<accession>A0A6B8KJ48</accession>
<dbReference type="SUPFAM" id="SSF53300">
    <property type="entry name" value="vWA-like"/>
    <property type="match status" value="1"/>
</dbReference>
<keyword evidence="1" id="KW-1133">Transmembrane helix</keyword>
<dbReference type="Proteomes" id="UP000309061">
    <property type="component" value="Chromosome"/>
</dbReference>
<sequence length="453" mass="47054">MKKASPVTSTIAYAIRRALSGERAFALKPSLLPGQFLENRQGGVAILFALAFLPLLLMTAGAIDYAQATKRRSVLQAAADSAVLAGVQRARTDINGGVSQWNSDGVVAAQNIFFADARSVPGASASPPTIGITLNGGLITGALSFSVKAPTSMLGMIGLPTITLGGAASATLSVKQYTDVHIVIDVSDSMGIGATVADQQTLFNAIGCQLACHYLNSTLPAARASGATLRIDVVKTALAASLASIPQDGTTRVAIYTFSNSLKNIFPLSSVLSGAIAAVNQLDITGDPFGGGTDSTYALGQLNAQLSQTGNGLTSSAPRGVVMLATDGVQDDEWLDGSFNWGNDSNFVLDPVHLTDGYGVTFEAFNASACSAIKSKGYTLMTLQTTYVIPNNVDPSYNTRLNYIKNTLSPLVATNLSNCASTPGNYFQANLPNEISAAVSNMFGSMISLRLTK</sequence>
<dbReference type="Pfam" id="PF13400">
    <property type="entry name" value="Tad"/>
    <property type="match status" value="1"/>
</dbReference>
<feature type="transmembrane region" description="Helical" evidence="1">
    <location>
        <begin position="44"/>
        <end position="63"/>
    </location>
</feature>
<name>A0A6B8KJ48_9HYPH</name>
<keyword evidence="1" id="KW-0812">Transmembrane</keyword>
<proteinExistence type="predicted"/>
<dbReference type="InterPro" id="IPR036465">
    <property type="entry name" value="vWFA_dom_sf"/>
</dbReference>
<protein>
    <submittedName>
        <fullName evidence="3">VWA domain-containing protein</fullName>
    </submittedName>
</protein>
<dbReference type="InterPro" id="IPR028087">
    <property type="entry name" value="Tad_N"/>
</dbReference>
<dbReference type="OrthoDB" id="7522752at2"/>
<dbReference type="SMART" id="SM00327">
    <property type="entry name" value="VWA"/>
    <property type="match status" value="1"/>
</dbReference>
<dbReference type="Gene3D" id="3.40.50.410">
    <property type="entry name" value="von Willebrand factor, type A domain"/>
    <property type="match status" value="1"/>
</dbReference>
<evidence type="ECO:0000256" key="1">
    <source>
        <dbReference type="SAM" id="Phobius"/>
    </source>
</evidence>
<evidence type="ECO:0000259" key="2">
    <source>
        <dbReference type="PROSITE" id="PS50234"/>
    </source>
</evidence>
<dbReference type="PROSITE" id="PS50234">
    <property type="entry name" value="VWFA"/>
    <property type="match status" value="1"/>
</dbReference>
<dbReference type="Pfam" id="PF13519">
    <property type="entry name" value="VWA_2"/>
    <property type="match status" value="1"/>
</dbReference>
<gene>
    <name evidence="3" type="ORF">H2LOC_019285</name>
</gene>
<dbReference type="InterPro" id="IPR002035">
    <property type="entry name" value="VWF_A"/>
</dbReference>
<organism evidence="3 4">
    <name type="scientific">Methylocystis heyeri</name>
    <dbReference type="NCBI Taxonomy" id="391905"/>
    <lineage>
        <taxon>Bacteria</taxon>
        <taxon>Pseudomonadati</taxon>
        <taxon>Pseudomonadota</taxon>
        <taxon>Alphaproteobacteria</taxon>
        <taxon>Hyphomicrobiales</taxon>
        <taxon>Methylocystaceae</taxon>
        <taxon>Methylocystis</taxon>
    </lineage>
</organism>
<dbReference type="KEGG" id="mhey:H2LOC_019285"/>